<evidence type="ECO:0000256" key="2">
    <source>
        <dbReference type="ARBA" id="ARBA00022741"/>
    </source>
</evidence>
<dbReference type="GO" id="GO:0005886">
    <property type="term" value="C:plasma membrane"/>
    <property type="evidence" value="ECO:0007669"/>
    <property type="project" value="TreeGrafter"/>
</dbReference>
<dbReference type="Pfam" id="PF00005">
    <property type="entry name" value="ABC_tran"/>
    <property type="match status" value="1"/>
</dbReference>
<dbReference type="PANTHER" id="PTHR24220">
    <property type="entry name" value="IMPORT ATP-BINDING PROTEIN"/>
    <property type="match status" value="1"/>
</dbReference>
<dbReference type="PROSITE" id="PS00211">
    <property type="entry name" value="ABC_TRANSPORTER_1"/>
    <property type="match status" value="1"/>
</dbReference>
<feature type="domain" description="ABC transporter" evidence="5">
    <location>
        <begin position="2"/>
        <end position="227"/>
    </location>
</feature>
<comment type="similarity">
    <text evidence="4">Belongs to the ABC transporter superfamily. Macrolide exporter (TC 3.A.1.122) family.</text>
</comment>
<dbReference type="OrthoDB" id="9809450at2"/>
<evidence type="ECO:0000256" key="4">
    <source>
        <dbReference type="ARBA" id="ARBA00038388"/>
    </source>
</evidence>
<dbReference type="EMBL" id="APJX01000010">
    <property type="protein sequence ID" value="EMS78125.1"/>
    <property type="molecule type" value="Genomic_DNA"/>
</dbReference>
<dbReference type="Proteomes" id="UP000014216">
    <property type="component" value="Unassembled WGS sequence"/>
</dbReference>
<evidence type="ECO:0000256" key="3">
    <source>
        <dbReference type="ARBA" id="ARBA00022840"/>
    </source>
</evidence>
<protein>
    <submittedName>
        <fullName evidence="6">ABC transporter ATP-binding protein</fullName>
    </submittedName>
</protein>
<dbReference type="Gene3D" id="3.40.50.300">
    <property type="entry name" value="P-loop containing nucleotide triphosphate hydrolases"/>
    <property type="match status" value="1"/>
</dbReference>
<dbReference type="InterPro" id="IPR003593">
    <property type="entry name" value="AAA+_ATPase"/>
</dbReference>
<dbReference type="SUPFAM" id="SSF52540">
    <property type="entry name" value="P-loop containing nucleoside triphosphate hydrolases"/>
    <property type="match status" value="1"/>
</dbReference>
<keyword evidence="3 6" id="KW-0067">ATP-binding</keyword>
<name>S0FTX0_9BACT</name>
<dbReference type="SMART" id="SM00382">
    <property type="entry name" value="AAA"/>
    <property type="match status" value="1"/>
</dbReference>
<reference evidence="6 7" key="1">
    <citation type="journal article" date="2013" name="Genome Announc.">
        <title>Draft Genome Sequence of Desulfotignum phosphitoxidans DSM 13687 Strain FiPS-3.</title>
        <authorList>
            <person name="Poehlein A."/>
            <person name="Daniel R."/>
            <person name="Simeonova D.D."/>
        </authorList>
    </citation>
    <scope>NUCLEOTIDE SEQUENCE [LARGE SCALE GENOMIC DNA]</scope>
    <source>
        <strain evidence="6 7">DSM 13687</strain>
    </source>
</reference>
<organism evidence="6 7">
    <name type="scientific">Desulfotignum phosphitoxidans DSM 13687</name>
    <dbReference type="NCBI Taxonomy" id="1286635"/>
    <lineage>
        <taxon>Bacteria</taxon>
        <taxon>Pseudomonadati</taxon>
        <taxon>Thermodesulfobacteriota</taxon>
        <taxon>Desulfobacteria</taxon>
        <taxon>Desulfobacterales</taxon>
        <taxon>Desulfobacteraceae</taxon>
        <taxon>Desulfotignum</taxon>
    </lineage>
</organism>
<sequence>MIELRDIHKSYQMGPVSVEVLKGVNLSIRSGELLSIVGQSGCGKSTLMNIIGLLDSPSAGTYILDGQPVAEMNDKSLSEIRNRKIGFVFQQFNLLSKLTALQNVALPLVYRGSPERERIRAARKVLEKVGMLDREHHRPTELSGGQQQRVAIARALVGTPSIILADEPTGALDQQVGQEIMDLFVRLNQDEAITIFVITHDMSIARQCKGYVRMQDGIIHDPQAQHH</sequence>
<comment type="caution">
    <text evidence="6">The sequence shown here is derived from an EMBL/GenBank/DDBJ whole genome shotgun (WGS) entry which is preliminary data.</text>
</comment>
<dbReference type="InterPro" id="IPR015854">
    <property type="entry name" value="ABC_transpr_LolD-like"/>
</dbReference>
<evidence type="ECO:0000256" key="1">
    <source>
        <dbReference type="ARBA" id="ARBA00022448"/>
    </source>
</evidence>
<dbReference type="InterPro" id="IPR003439">
    <property type="entry name" value="ABC_transporter-like_ATP-bd"/>
</dbReference>
<dbReference type="GO" id="GO:0005524">
    <property type="term" value="F:ATP binding"/>
    <property type="evidence" value="ECO:0007669"/>
    <property type="project" value="UniProtKB-KW"/>
</dbReference>
<dbReference type="PATRIC" id="fig|1286635.3.peg.3964"/>
<dbReference type="CDD" id="cd03255">
    <property type="entry name" value="ABC_MJ0796_LolCDE_FtsE"/>
    <property type="match status" value="1"/>
</dbReference>
<keyword evidence="7" id="KW-1185">Reference proteome</keyword>
<dbReference type="AlphaFoldDB" id="S0FTX0"/>
<dbReference type="FunFam" id="3.40.50.300:FF:000032">
    <property type="entry name" value="Export ABC transporter ATP-binding protein"/>
    <property type="match status" value="1"/>
</dbReference>
<dbReference type="GO" id="GO:0098796">
    <property type="term" value="C:membrane protein complex"/>
    <property type="evidence" value="ECO:0007669"/>
    <property type="project" value="UniProtKB-ARBA"/>
</dbReference>
<proteinExistence type="inferred from homology"/>
<dbReference type="InterPro" id="IPR027417">
    <property type="entry name" value="P-loop_NTPase"/>
</dbReference>
<accession>S0FTX0</accession>
<dbReference type="InterPro" id="IPR017871">
    <property type="entry name" value="ABC_transporter-like_CS"/>
</dbReference>
<evidence type="ECO:0000313" key="6">
    <source>
        <dbReference type="EMBL" id="EMS78125.1"/>
    </source>
</evidence>
<evidence type="ECO:0000313" key="7">
    <source>
        <dbReference type="Proteomes" id="UP000014216"/>
    </source>
</evidence>
<dbReference type="GO" id="GO:0022857">
    <property type="term" value="F:transmembrane transporter activity"/>
    <property type="evidence" value="ECO:0007669"/>
    <property type="project" value="TreeGrafter"/>
</dbReference>
<dbReference type="InterPro" id="IPR017911">
    <property type="entry name" value="MacB-like_ATP-bd"/>
</dbReference>
<dbReference type="PROSITE" id="PS50893">
    <property type="entry name" value="ABC_TRANSPORTER_2"/>
    <property type="match status" value="1"/>
</dbReference>
<keyword evidence="1" id="KW-0813">Transport</keyword>
<keyword evidence="2" id="KW-0547">Nucleotide-binding</keyword>
<gene>
    <name evidence="6" type="ORF">Dpo_10c01190</name>
</gene>
<dbReference type="PANTHER" id="PTHR24220:SF86">
    <property type="entry name" value="ABC TRANSPORTER ABCH.1"/>
    <property type="match status" value="1"/>
</dbReference>
<dbReference type="GO" id="GO:0016887">
    <property type="term" value="F:ATP hydrolysis activity"/>
    <property type="evidence" value="ECO:0007669"/>
    <property type="project" value="InterPro"/>
</dbReference>
<dbReference type="RefSeq" id="WP_006967928.1">
    <property type="nucleotide sequence ID" value="NZ_APJX01000010.1"/>
</dbReference>
<evidence type="ECO:0000259" key="5">
    <source>
        <dbReference type="PROSITE" id="PS50893"/>
    </source>
</evidence>